<gene>
    <name evidence="2" type="ORF">H9850_05465</name>
</gene>
<evidence type="ECO:0000313" key="3">
    <source>
        <dbReference type="Proteomes" id="UP000886829"/>
    </source>
</evidence>
<reference evidence="2" key="2">
    <citation type="submission" date="2021-04" db="EMBL/GenBank/DDBJ databases">
        <authorList>
            <person name="Gilroy R."/>
        </authorList>
    </citation>
    <scope>NUCLEOTIDE SEQUENCE</scope>
    <source>
        <strain evidence="2">USASDec5-558</strain>
    </source>
</reference>
<organism evidence="2 3">
    <name type="scientific">Candidatus Anaerobiospirillum pullistercoris</name>
    <dbReference type="NCBI Taxonomy" id="2838452"/>
    <lineage>
        <taxon>Bacteria</taxon>
        <taxon>Pseudomonadati</taxon>
        <taxon>Pseudomonadota</taxon>
        <taxon>Gammaproteobacteria</taxon>
        <taxon>Aeromonadales</taxon>
        <taxon>Succinivibrionaceae</taxon>
        <taxon>Anaerobiospirillum</taxon>
    </lineage>
</organism>
<reference evidence="2" key="1">
    <citation type="journal article" date="2021" name="PeerJ">
        <title>Extensive microbial diversity within the chicken gut microbiome revealed by metagenomics and culture.</title>
        <authorList>
            <person name="Gilroy R."/>
            <person name="Ravi A."/>
            <person name="Getino M."/>
            <person name="Pursley I."/>
            <person name="Horton D.L."/>
            <person name="Alikhan N.F."/>
            <person name="Baker D."/>
            <person name="Gharbi K."/>
            <person name="Hall N."/>
            <person name="Watson M."/>
            <person name="Adriaenssens E.M."/>
            <person name="Foster-Nyarko E."/>
            <person name="Jarju S."/>
            <person name="Secka A."/>
            <person name="Antonio M."/>
            <person name="Oren A."/>
            <person name="Chaudhuri R.R."/>
            <person name="La Ragione R."/>
            <person name="Hildebrand F."/>
            <person name="Pallen M.J."/>
        </authorList>
    </citation>
    <scope>NUCLEOTIDE SEQUENCE</scope>
    <source>
        <strain evidence="2">USASDec5-558</strain>
    </source>
</reference>
<dbReference type="EMBL" id="DXEV01000103">
    <property type="protein sequence ID" value="HIX56902.1"/>
    <property type="molecule type" value="Genomic_DNA"/>
</dbReference>
<accession>A0A9D2B0D8</accession>
<protein>
    <submittedName>
        <fullName evidence="2">Uncharacterized protein</fullName>
    </submittedName>
</protein>
<sequence>MAFLDRNLLIGFGAGVLVGLVGYKLYNSHKDEIGAKLQQFGVCGANGGDDACACQDDACDISVEDLEAQKERLEDLIAEQKQKQQAAAVAANESGAQA</sequence>
<dbReference type="Proteomes" id="UP000886829">
    <property type="component" value="Unassembled WGS sequence"/>
</dbReference>
<feature type="coiled-coil region" evidence="1">
    <location>
        <begin position="59"/>
        <end position="93"/>
    </location>
</feature>
<dbReference type="AlphaFoldDB" id="A0A9D2B0D8"/>
<evidence type="ECO:0000256" key="1">
    <source>
        <dbReference type="SAM" id="Coils"/>
    </source>
</evidence>
<name>A0A9D2B0D8_9GAMM</name>
<keyword evidence="1" id="KW-0175">Coiled coil</keyword>
<proteinExistence type="predicted"/>
<evidence type="ECO:0000313" key="2">
    <source>
        <dbReference type="EMBL" id="HIX56902.1"/>
    </source>
</evidence>
<comment type="caution">
    <text evidence="2">The sequence shown here is derived from an EMBL/GenBank/DDBJ whole genome shotgun (WGS) entry which is preliminary data.</text>
</comment>